<evidence type="ECO:0000313" key="2">
    <source>
        <dbReference type="EMBL" id="KOX75185.1"/>
    </source>
</evidence>
<feature type="compositionally biased region" description="Basic and acidic residues" evidence="1">
    <location>
        <begin position="1"/>
        <end position="16"/>
    </location>
</feature>
<organism evidence="2 3">
    <name type="scientific">Melipona quadrifasciata</name>
    <dbReference type="NCBI Taxonomy" id="166423"/>
    <lineage>
        <taxon>Eukaryota</taxon>
        <taxon>Metazoa</taxon>
        <taxon>Ecdysozoa</taxon>
        <taxon>Arthropoda</taxon>
        <taxon>Hexapoda</taxon>
        <taxon>Insecta</taxon>
        <taxon>Pterygota</taxon>
        <taxon>Neoptera</taxon>
        <taxon>Endopterygota</taxon>
        <taxon>Hymenoptera</taxon>
        <taxon>Apocrita</taxon>
        <taxon>Aculeata</taxon>
        <taxon>Apoidea</taxon>
        <taxon>Anthophila</taxon>
        <taxon>Apidae</taxon>
        <taxon>Melipona</taxon>
    </lineage>
</organism>
<evidence type="ECO:0000313" key="3">
    <source>
        <dbReference type="Proteomes" id="UP000053105"/>
    </source>
</evidence>
<protein>
    <submittedName>
        <fullName evidence="2">Uncharacterized protein</fullName>
    </submittedName>
</protein>
<keyword evidence="3" id="KW-1185">Reference proteome</keyword>
<name>A0A0M9A126_9HYME</name>
<feature type="region of interest" description="Disordered" evidence="1">
    <location>
        <begin position="1"/>
        <end position="23"/>
    </location>
</feature>
<evidence type="ECO:0000256" key="1">
    <source>
        <dbReference type="SAM" id="MobiDB-lite"/>
    </source>
</evidence>
<dbReference type="Proteomes" id="UP000053105">
    <property type="component" value="Unassembled WGS sequence"/>
</dbReference>
<sequence length="284" mass="32081">MQPEPKKAVPHSERKPSYIHPPSPTKVFKVSSNKRLASKAVDRIKIHINAILILSPLVPTKKKLDTIRVVEKCRKLQIRDSKGSKTNDKQFSSSEVQIPVNGKPFLDVLQLLHEHFNRNKNSFVTVDLSNPCLLGEHPVPESGLVVHTHKVVVAVEDSLNERNNQLEWNGKRDDERQKTQQQALMPGLAIITSTVKVRLRIQFASIEVLDKFSPLGKYMQIIFGPIIYMSTSSETRPTRRCPLCSKNNSFQIPDSFLACGAKSFPELTTRDERLREFLPGSTSP</sequence>
<dbReference type="EMBL" id="KQ435770">
    <property type="protein sequence ID" value="KOX75185.1"/>
    <property type="molecule type" value="Genomic_DNA"/>
</dbReference>
<accession>A0A0M9A126</accession>
<gene>
    <name evidence="2" type="ORF">WN51_12899</name>
</gene>
<proteinExistence type="predicted"/>
<reference evidence="2 3" key="1">
    <citation type="submission" date="2015-07" db="EMBL/GenBank/DDBJ databases">
        <title>The genome of Melipona quadrifasciata.</title>
        <authorList>
            <person name="Pan H."/>
            <person name="Kapheim K."/>
        </authorList>
    </citation>
    <scope>NUCLEOTIDE SEQUENCE [LARGE SCALE GENOMIC DNA]</scope>
    <source>
        <strain evidence="2">0111107301</strain>
        <tissue evidence="2">Whole body</tissue>
    </source>
</reference>
<dbReference type="AlphaFoldDB" id="A0A0M9A126"/>